<dbReference type="EMBL" id="MU150245">
    <property type="protein sequence ID" value="KAF9465705.1"/>
    <property type="molecule type" value="Genomic_DNA"/>
</dbReference>
<evidence type="ECO:0000313" key="2">
    <source>
        <dbReference type="EMBL" id="KAF9465705.1"/>
    </source>
</evidence>
<proteinExistence type="predicted"/>
<feature type="transmembrane region" description="Helical" evidence="1">
    <location>
        <begin position="106"/>
        <end position="136"/>
    </location>
</feature>
<organism evidence="2 3">
    <name type="scientific">Collybia nuda</name>
    <dbReference type="NCBI Taxonomy" id="64659"/>
    <lineage>
        <taxon>Eukaryota</taxon>
        <taxon>Fungi</taxon>
        <taxon>Dikarya</taxon>
        <taxon>Basidiomycota</taxon>
        <taxon>Agaricomycotina</taxon>
        <taxon>Agaricomycetes</taxon>
        <taxon>Agaricomycetidae</taxon>
        <taxon>Agaricales</taxon>
        <taxon>Tricholomatineae</taxon>
        <taxon>Clitocybaceae</taxon>
        <taxon>Collybia</taxon>
    </lineage>
</organism>
<feature type="transmembrane region" description="Helical" evidence="1">
    <location>
        <begin position="187"/>
        <end position="208"/>
    </location>
</feature>
<keyword evidence="1" id="KW-1133">Transmembrane helix</keyword>
<evidence type="ECO:0000256" key="1">
    <source>
        <dbReference type="SAM" id="Phobius"/>
    </source>
</evidence>
<reference evidence="2" key="1">
    <citation type="submission" date="2020-11" db="EMBL/GenBank/DDBJ databases">
        <authorList>
            <consortium name="DOE Joint Genome Institute"/>
            <person name="Ahrendt S."/>
            <person name="Riley R."/>
            <person name="Andreopoulos W."/>
            <person name="Labutti K."/>
            <person name="Pangilinan J."/>
            <person name="Ruiz-Duenas F.J."/>
            <person name="Barrasa J.M."/>
            <person name="Sanchez-Garcia M."/>
            <person name="Camarero S."/>
            <person name="Miyauchi S."/>
            <person name="Serrano A."/>
            <person name="Linde D."/>
            <person name="Babiker R."/>
            <person name="Drula E."/>
            <person name="Ayuso-Fernandez I."/>
            <person name="Pacheco R."/>
            <person name="Padilla G."/>
            <person name="Ferreira P."/>
            <person name="Barriuso J."/>
            <person name="Kellner H."/>
            <person name="Castanera R."/>
            <person name="Alfaro M."/>
            <person name="Ramirez L."/>
            <person name="Pisabarro A.G."/>
            <person name="Kuo A."/>
            <person name="Tritt A."/>
            <person name="Lipzen A."/>
            <person name="He G."/>
            <person name="Yan M."/>
            <person name="Ng V."/>
            <person name="Cullen D."/>
            <person name="Martin F."/>
            <person name="Rosso M.-N."/>
            <person name="Henrissat B."/>
            <person name="Hibbett D."/>
            <person name="Martinez A.T."/>
            <person name="Grigoriev I.V."/>
        </authorList>
    </citation>
    <scope>NUCLEOTIDE SEQUENCE</scope>
    <source>
        <strain evidence="2">CBS 247.69</strain>
    </source>
</reference>
<name>A0A9P5YBL3_9AGAR</name>
<protein>
    <submittedName>
        <fullName evidence="2">Uncharacterized protein</fullName>
    </submittedName>
</protein>
<feature type="transmembrane region" description="Helical" evidence="1">
    <location>
        <begin position="228"/>
        <end position="249"/>
    </location>
</feature>
<keyword evidence="1" id="KW-0472">Membrane</keyword>
<accession>A0A9P5YBL3</accession>
<evidence type="ECO:0000313" key="3">
    <source>
        <dbReference type="Proteomes" id="UP000807353"/>
    </source>
</evidence>
<keyword evidence="1" id="KW-0812">Transmembrane</keyword>
<comment type="caution">
    <text evidence="2">The sequence shown here is derived from an EMBL/GenBank/DDBJ whole genome shotgun (WGS) entry which is preliminary data.</text>
</comment>
<keyword evidence="3" id="KW-1185">Reference proteome</keyword>
<feature type="transmembrane region" description="Helical" evidence="1">
    <location>
        <begin position="269"/>
        <end position="286"/>
    </location>
</feature>
<dbReference type="Proteomes" id="UP000807353">
    <property type="component" value="Unassembled WGS sequence"/>
</dbReference>
<sequence>MFTWRPFNFAGNNRSISLLAFVWGVHHFGSNELLTANPAELYTLSLFSGIGTVYKSLGCRFPSVICPTTPKMLADHILSFVEEPIEEIGSWVGVLPITQILFYGRLAILLIIVAFFVSLGSGASAWMCLGLCLGVLPRDDPLEHPELRPADRSPPFPWPAHTVRGLTQPSRGVWLLGMEDYKKYHGLHAPPSLIIVLLGLVSTNLAHAQQLKWRAALNFGPWVPPAKWIIWTSIGLSIMMGVVQVLWYAKRATGHGPASRREGLLATRLAILSGTTTIILCILRTQGVLGPYARWIAEATLCTTTLPLFVLYPDGPAGEREGGCRILYMWQWLLAGSVSLISSTT</sequence>
<dbReference type="AlphaFoldDB" id="A0A9P5YBL3"/>
<gene>
    <name evidence="2" type="ORF">BDZ94DRAFT_1252937</name>
</gene>